<proteinExistence type="predicted"/>
<gene>
    <name evidence="1" type="ORF">Dsin_005882</name>
</gene>
<keyword evidence="2" id="KW-1185">Reference proteome</keyword>
<comment type="caution">
    <text evidence="1">The sequence shown here is derived from an EMBL/GenBank/DDBJ whole genome shotgun (WGS) entry which is preliminary data.</text>
</comment>
<name>A0AAE0AYD5_9ROSI</name>
<accession>A0AAE0AYD5</accession>
<dbReference type="EMBL" id="JANJYJ010000002">
    <property type="protein sequence ID" value="KAK3226020.1"/>
    <property type="molecule type" value="Genomic_DNA"/>
</dbReference>
<evidence type="ECO:0000313" key="2">
    <source>
        <dbReference type="Proteomes" id="UP001281410"/>
    </source>
</evidence>
<protein>
    <submittedName>
        <fullName evidence="1">Uncharacterized protein</fullName>
    </submittedName>
</protein>
<organism evidence="1 2">
    <name type="scientific">Dipteronia sinensis</name>
    <dbReference type="NCBI Taxonomy" id="43782"/>
    <lineage>
        <taxon>Eukaryota</taxon>
        <taxon>Viridiplantae</taxon>
        <taxon>Streptophyta</taxon>
        <taxon>Embryophyta</taxon>
        <taxon>Tracheophyta</taxon>
        <taxon>Spermatophyta</taxon>
        <taxon>Magnoliopsida</taxon>
        <taxon>eudicotyledons</taxon>
        <taxon>Gunneridae</taxon>
        <taxon>Pentapetalae</taxon>
        <taxon>rosids</taxon>
        <taxon>malvids</taxon>
        <taxon>Sapindales</taxon>
        <taxon>Sapindaceae</taxon>
        <taxon>Hippocastanoideae</taxon>
        <taxon>Acereae</taxon>
        <taxon>Dipteronia</taxon>
    </lineage>
</organism>
<dbReference type="AlphaFoldDB" id="A0AAE0AYD5"/>
<evidence type="ECO:0000313" key="1">
    <source>
        <dbReference type="EMBL" id="KAK3226020.1"/>
    </source>
</evidence>
<dbReference type="PANTHER" id="PTHR33116">
    <property type="entry name" value="REVERSE TRANSCRIPTASE ZINC-BINDING DOMAIN-CONTAINING PROTEIN-RELATED-RELATED"/>
    <property type="match status" value="1"/>
</dbReference>
<dbReference type="PANTHER" id="PTHR33116:SF78">
    <property type="entry name" value="OS12G0587133 PROTEIN"/>
    <property type="match status" value="1"/>
</dbReference>
<reference evidence="1" key="1">
    <citation type="journal article" date="2023" name="Plant J.">
        <title>Genome sequences and population genomics provide insights into the demographic history, inbreeding, and mutation load of two 'living fossil' tree species of Dipteronia.</title>
        <authorList>
            <person name="Feng Y."/>
            <person name="Comes H.P."/>
            <person name="Chen J."/>
            <person name="Zhu S."/>
            <person name="Lu R."/>
            <person name="Zhang X."/>
            <person name="Li P."/>
            <person name="Qiu J."/>
            <person name="Olsen K.M."/>
            <person name="Qiu Y."/>
        </authorList>
    </citation>
    <scope>NUCLEOTIDE SEQUENCE</scope>
    <source>
        <strain evidence="1">NBL</strain>
    </source>
</reference>
<dbReference type="Proteomes" id="UP001281410">
    <property type="component" value="Unassembled WGS sequence"/>
</dbReference>
<sequence>MRCFELVSGLRLNLKKFYVMKIGKSADEEMNWDAIFRCPKASPPISYLSLPLGGRPSSRLFWKDLIQCIENRLAPWKKCFLNKGGRLVLIKAVMSNIPNCYMSIFKILISVA</sequence>